<accession>A0AA38I1H3</accession>
<dbReference type="Proteomes" id="UP001168821">
    <property type="component" value="Unassembled WGS sequence"/>
</dbReference>
<protein>
    <submittedName>
        <fullName evidence="1">Uncharacterized protein</fullName>
    </submittedName>
</protein>
<evidence type="ECO:0000313" key="2">
    <source>
        <dbReference type="Proteomes" id="UP001168821"/>
    </source>
</evidence>
<dbReference type="EMBL" id="JALNTZ010000006">
    <property type="protein sequence ID" value="KAJ3647445.1"/>
    <property type="molecule type" value="Genomic_DNA"/>
</dbReference>
<name>A0AA38I1H3_9CUCU</name>
<gene>
    <name evidence="1" type="ORF">Zmor_019323</name>
</gene>
<keyword evidence="2" id="KW-1185">Reference proteome</keyword>
<organism evidence="1 2">
    <name type="scientific">Zophobas morio</name>
    <dbReference type="NCBI Taxonomy" id="2755281"/>
    <lineage>
        <taxon>Eukaryota</taxon>
        <taxon>Metazoa</taxon>
        <taxon>Ecdysozoa</taxon>
        <taxon>Arthropoda</taxon>
        <taxon>Hexapoda</taxon>
        <taxon>Insecta</taxon>
        <taxon>Pterygota</taxon>
        <taxon>Neoptera</taxon>
        <taxon>Endopterygota</taxon>
        <taxon>Coleoptera</taxon>
        <taxon>Polyphaga</taxon>
        <taxon>Cucujiformia</taxon>
        <taxon>Tenebrionidae</taxon>
        <taxon>Zophobas</taxon>
    </lineage>
</organism>
<comment type="caution">
    <text evidence="1">The sequence shown here is derived from an EMBL/GenBank/DDBJ whole genome shotgun (WGS) entry which is preliminary data.</text>
</comment>
<reference evidence="1" key="1">
    <citation type="journal article" date="2023" name="G3 (Bethesda)">
        <title>Whole genome assemblies of Zophobas morio and Tenebrio molitor.</title>
        <authorList>
            <person name="Kaur S."/>
            <person name="Stinson S.A."/>
            <person name="diCenzo G.C."/>
        </authorList>
    </citation>
    <scope>NUCLEOTIDE SEQUENCE</scope>
    <source>
        <strain evidence="1">QUZm001</strain>
    </source>
</reference>
<evidence type="ECO:0000313" key="1">
    <source>
        <dbReference type="EMBL" id="KAJ3647445.1"/>
    </source>
</evidence>
<sequence length="158" mass="18322">MWTVGEQVYLQQYNRFELDGNLIMCGHDSTVYVIQTVRAAIKVVTCVYCCFLTELYNSCIHYNRTGTLEREWPALGLPKWWIIIKGVEVTEKFIIYDDITCNGKITTCFTGIFHQAFLQFRGKFKEASEAGFFIVPGITRWSTTIVHVTMKKFSELLH</sequence>
<proteinExistence type="predicted"/>
<dbReference type="AlphaFoldDB" id="A0AA38I1H3"/>